<dbReference type="PANTHER" id="PTHR12277">
    <property type="entry name" value="ALPHA/BETA HYDROLASE DOMAIN-CONTAINING PROTEIN"/>
    <property type="match status" value="1"/>
</dbReference>
<comment type="caution">
    <text evidence="2">The sequence shown here is derived from an EMBL/GenBank/DDBJ whole genome shotgun (WGS) entry which is preliminary data.</text>
</comment>
<dbReference type="InterPro" id="IPR000073">
    <property type="entry name" value="AB_hydrolase_1"/>
</dbReference>
<evidence type="ECO:0000313" key="3">
    <source>
        <dbReference type="Proteomes" id="UP000247409"/>
    </source>
</evidence>
<dbReference type="EMBL" id="NBIV01000027">
    <property type="protein sequence ID" value="PXF47257.1"/>
    <property type="molecule type" value="Genomic_DNA"/>
</dbReference>
<dbReference type="SUPFAM" id="SSF53474">
    <property type="entry name" value="alpha/beta-Hydrolases"/>
    <property type="match status" value="1"/>
</dbReference>
<gene>
    <name evidence="2" type="ORF">BWQ96_03032</name>
</gene>
<protein>
    <submittedName>
        <fullName evidence="2">Monoacylglycerol lipase ABHD12</fullName>
    </submittedName>
</protein>
<evidence type="ECO:0000313" key="2">
    <source>
        <dbReference type="EMBL" id="PXF47257.1"/>
    </source>
</evidence>
<dbReference type="PANTHER" id="PTHR12277:SF81">
    <property type="entry name" value="PROTEIN ABHD13"/>
    <property type="match status" value="1"/>
</dbReference>
<dbReference type="OrthoDB" id="10249433at2759"/>
<keyword evidence="3" id="KW-1185">Reference proteome</keyword>
<dbReference type="Pfam" id="PF00561">
    <property type="entry name" value="Abhydrolase_1"/>
    <property type="match status" value="1"/>
</dbReference>
<dbReference type="STRING" id="448386.A0A2V3J000"/>
<dbReference type="Proteomes" id="UP000247409">
    <property type="component" value="Unassembled WGS sequence"/>
</dbReference>
<dbReference type="Gene3D" id="3.40.50.1820">
    <property type="entry name" value="alpha/beta hydrolase"/>
    <property type="match status" value="1"/>
</dbReference>
<reference evidence="2 3" key="1">
    <citation type="journal article" date="2018" name="Mol. Biol. Evol.">
        <title>Analysis of the draft genome of the red seaweed Gracilariopsis chorda provides insights into genome size evolution in Rhodophyta.</title>
        <authorList>
            <person name="Lee J."/>
            <person name="Yang E.C."/>
            <person name="Graf L."/>
            <person name="Yang J.H."/>
            <person name="Qiu H."/>
            <person name="Zel Zion U."/>
            <person name="Chan C.X."/>
            <person name="Stephens T.G."/>
            <person name="Weber A.P.M."/>
            <person name="Boo G.H."/>
            <person name="Boo S.M."/>
            <person name="Kim K.M."/>
            <person name="Shin Y."/>
            <person name="Jung M."/>
            <person name="Lee S.J."/>
            <person name="Yim H.S."/>
            <person name="Lee J.H."/>
            <person name="Bhattacharya D."/>
            <person name="Yoon H.S."/>
        </authorList>
    </citation>
    <scope>NUCLEOTIDE SEQUENCE [LARGE SCALE GENOMIC DNA]</scope>
    <source>
        <strain evidence="2 3">SKKU-2015</strain>
        <tissue evidence="2">Whole body</tissue>
    </source>
</reference>
<dbReference type="AlphaFoldDB" id="A0A2V3J000"/>
<proteinExistence type="predicted"/>
<dbReference type="InterPro" id="IPR029058">
    <property type="entry name" value="AB_hydrolase_fold"/>
</dbReference>
<feature type="domain" description="AB hydrolase-1" evidence="1">
    <location>
        <begin position="7"/>
        <end position="110"/>
    </location>
</feature>
<name>A0A2V3J000_9FLOR</name>
<accession>A0A2V3J000</accession>
<organism evidence="2 3">
    <name type="scientific">Gracilariopsis chorda</name>
    <dbReference type="NCBI Taxonomy" id="448386"/>
    <lineage>
        <taxon>Eukaryota</taxon>
        <taxon>Rhodophyta</taxon>
        <taxon>Florideophyceae</taxon>
        <taxon>Rhodymeniophycidae</taxon>
        <taxon>Gracilariales</taxon>
        <taxon>Gracilariaceae</taxon>
        <taxon>Gracilariopsis</taxon>
    </lineage>
</organism>
<sequence length="205" mass="22894">MLRVLRSHLHAHVVTFDYSGFGDSPGSPSESTLSSDARHMFAWLNERLHPSSTLIIYGQSLGTFAAVDLASNLSTLRPTSKCLLILDAPPASLIEATMSHPVALPFRVVPNMRAFLRFCLNDTLDNTVKIANVRIPTLILHGKNDRFITVDQGRCLYRCAKTAGVDVRLVEFDNCGHNNVNAAPDYLPEVHQFLQRHRQRDIISF</sequence>
<evidence type="ECO:0000259" key="1">
    <source>
        <dbReference type="Pfam" id="PF00561"/>
    </source>
</evidence>